<protein>
    <recommendedName>
        <fullName evidence="1">RNA helicase</fullName>
        <ecNumber evidence="1">3.6.4.13</ecNumber>
    </recommendedName>
</protein>
<organism evidence="13 14">
    <name type="scientific">Penaeus vannamei</name>
    <name type="common">Whiteleg shrimp</name>
    <name type="synonym">Litopenaeus vannamei</name>
    <dbReference type="NCBI Taxonomy" id="6689"/>
    <lineage>
        <taxon>Eukaryota</taxon>
        <taxon>Metazoa</taxon>
        <taxon>Ecdysozoa</taxon>
        <taxon>Arthropoda</taxon>
        <taxon>Crustacea</taxon>
        <taxon>Multicrustacea</taxon>
        <taxon>Malacostraca</taxon>
        <taxon>Eumalacostraca</taxon>
        <taxon>Eucarida</taxon>
        <taxon>Decapoda</taxon>
        <taxon>Dendrobranchiata</taxon>
        <taxon>Penaeoidea</taxon>
        <taxon>Penaeidae</taxon>
        <taxon>Penaeus</taxon>
    </lineage>
</organism>
<comment type="similarity">
    <text evidence="7">Belongs to the DEAD box helicase family.</text>
</comment>
<keyword evidence="5 7" id="KW-0067">ATP-binding</keyword>
<dbReference type="OrthoDB" id="10259843at2759"/>
<dbReference type="Proteomes" id="UP000283509">
    <property type="component" value="Unassembled WGS sequence"/>
</dbReference>
<sequence>MVKQSGRDNKIKMHPPVVNSNGQCELRPPAFVSNDDEDEDPNEFPGVVDLNTVYANMSNSEFGPGTINSDEEYDGDSDEDNLKIADVEGGTDFFAGFKTNYKYSDTWDTIISYLKPKTTVDVKNTVAKVVQREKEEKKIRKQAKKDNDIKGEDSSSDSDLDLGDDDEYDLDIDKLKLKDSEAKRMERLKTSQKKEKKTPEEIEKEIEEAKYFETAIPCEAGSTTFLEMNFSRQIMKAIEGMGYQSPTPIQATTIPIALQGRDICGCAATGTGKTAAYMLPILERLLFKPKEDLATRVLVLLPTRELGIQVFEVTKEMSKFTSITVALCVGGLDVQIQEHALRQIPDIVIATPGRLIDHLLNAPNFHMKKIEILVLDEADRMLEENFEEQMREIIKQCATTRQTMLFSATMTSQVRELAIMSLKDPVKVFINNNTDVAQNLRQEFVHIHKGQSNLRDAVLVYLVLRCFKSNTIIFTPTKVLAHHIHILLTTFGVDSGELHGDLKQTDRVLTLKNFKDGKIDALVATDVAARGLDIAGVQTVINYTVPAIYSRYVHRVGRTARAGRCGRSVSIVGDKEFKMLKDIRKLSKTPLYERVLDKKILSKVHAKLIKMKPVIQKVLQEEEVDKQLRKVENTIDAIEKRLENPERERVWMDSKDGKPMSKNKKRRLKQKEMLLKKRKGGEDEPSGPLSKKQKKQQKKKELERMVGGKAGKGKMKMKSLRCRDQDEEGKFRAPAARDRGAARFTKGNPQDGDKSSFSRELTSVSRKSLKKFRGTGASMQGVYRSHKSKKPRK</sequence>
<feature type="compositionally biased region" description="Acidic residues" evidence="9">
    <location>
        <begin position="154"/>
        <end position="163"/>
    </location>
</feature>
<evidence type="ECO:0000256" key="1">
    <source>
        <dbReference type="ARBA" id="ARBA00012552"/>
    </source>
</evidence>
<keyword evidence="4 7" id="KW-0347">Helicase</keyword>
<dbReference type="GO" id="GO:0016787">
    <property type="term" value="F:hydrolase activity"/>
    <property type="evidence" value="ECO:0007669"/>
    <property type="project" value="UniProtKB-KW"/>
</dbReference>
<reference evidence="13 14" key="2">
    <citation type="submission" date="2019-01" db="EMBL/GenBank/DDBJ databases">
        <title>The decoding of complex shrimp genome reveals the adaptation for benthos swimmer, frequently molting mechanism and breeding impact on genome.</title>
        <authorList>
            <person name="Sun Y."/>
            <person name="Gao Y."/>
            <person name="Yu Y."/>
        </authorList>
    </citation>
    <scope>NUCLEOTIDE SEQUENCE [LARGE SCALE GENOMIC DNA]</scope>
    <source>
        <tissue evidence="13">Muscle</tissue>
    </source>
</reference>
<dbReference type="SUPFAM" id="SSF52540">
    <property type="entry name" value="P-loop containing nucleoside triphosphate hydrolases"/>
    <property type="match status" value="2"/>
</dbReference>
<dbReference type="InterPro" id="IPR011545">
    <property type="entry name" value="DEAD/DEAH_box_helicase_dom"/>
</dbReference>
<dbReference type="InterPro" id="IPR014001">
    <property type="entry name" value="Helicase_ATP-bd"/>
</dbReference>
<dbReference type="InterPro" id="IPR014014">
    <property type="entry name" value="RNA_helicase_DEAD_Q_motif"/>
</dbReference>
<gene>
    <name evidence="13" type="ORF">C7M84_001591</name>
</gene>
<dbReference type="CDD" id="cd17947">
    <property type="entry name" value="DEADc_DDX27"/>
    <property type="match status" value="1"/>
</dbReference>
<dbReference type="InterPro" id="IPR000629">
    <property type="entry name" value="RNA-helicase_DEAD-box_CS"/>
</dbReference>
<dbReference type="InterPro" id="IPR050079">
    <property type="entry name" value="DEAD_box_RNA_helicase"/>
</dbReference>
<dbReference type="STRING" id="6689.A0A423TT97"/>
<dbReference type="Pfam" id="PF00270">
    <property type="entry name" value="DEAD"/>
    <property type="match status" value="1"/>
</dbReference>
<feature type="compositionally biased region" description="Basic residues" evidence="9">
    <location>
        <begin position="711"/>
        <end position="720"/>
    </location>
</feature>
<dbReference type="CDD" id="cd18787">
    <property type="entry name" value="SF2_C_DEAD"/>
    <property type="match status" value="1"/>
</dbReference>
<dbReference type="InterPro" id="IPR027417">
    <property type="entry name" value="P-loop_NTPase"/>
</dbReference>
<evidence type="ECO:0000313" key="14">
    <source>
        <dbReference type="Proteomes" id="UP000283509"/>
    </source>
</evidence>
<evidence type="ECO:0000313" key="13">
    <source>
        <dbReference type="EMBL" id="ROT79685.1"/>
    </source>
</evidence>
<evidence type="ECO:0000256" key="5">
    <source>
        <dbReference type="ARBA" id="ARBA00022840"/>
    </source>
</evidence>
<feature type="region of interest" description="Disordered" evidence="9">
    <location>
        <begin position="137"/>
        <end position="163"/>
    </location>
</feature>
<feature type="compositionally biased region" description="Basic and acidic residues" evidence="9">
    <location>
        <begin position="721"/>
        <end position="741"/>
    </location>
</feature>
<evidence type="ECO:0000256" key="6">
    <source>
        <dbReference type="PROSITE-ProRule" id="PRU00552"/>
    </source>
</evidence>
<accession>A0A423TT97</accession>
<dbReference type="PROSITE" id="PS51195">
    <property type="entry name" value="Q_MOTIF"/>
    <property type="match status" value="1"/>
</dbReference>
<feature type="compositionally biased region" description="Basic and acidic residues" evidence="9">
    <location>
        <begin position="649"/>
        <end position="659"/>
    </location>
</feature>
<evidence type="ECO:0000259" key="11">
    <source>
        <dbReference type="PROSITE" id="PS51194"/>
    </source>
</evidence>
<feature type="compositionally biased region" description="Acidic residues" evidence="9">
    <location>
        <begin position="69"/>
        <end position="78"/>
    </location>
</feature>
<dbReference type="GO" id="GO:0003676">
    <property type="term" value="F:nucleic acid binding"/>
    <property type="evidence" value="ECO:0007669"/>
    <property type="project" value="InterPro"/>
</dbReference>
<feature type="domain" description="DEAD-box RNA helicase Q" evidence="12">
    <location>
        <begin position="223"/>
        <end position="251"/>
    </location>
</feature>
<dbReference type="PROSITE" id="PS51194">
    <property type="entry name" value="HELICASE_CTER"/>
    <property type="match status" value="1"/>
</dbReference>
<dbReference type="InterPro" id="IPR001650">
    <property type="entry name" value="Helicase_C-like"/>
</dbReference>
<feature type="domain" description="Helicase ATP-binding" evidence="10">
    <location>
        <begin position="254"/>
        <end position="428"/>
    </location>
</feature>
<dbReference type="EMBL" id="QCYY01001203">
    <property type="protein sequence ID" value="ROT79685.1"/>
    <property type="molecule type" value="Genomic_DNA"/>
</dbReference>
<feature type="region of interest" description="Disordered" evidence="9">
    <location>
        <begin position="59"/>
        <end position="78"/>
    </location>
</feature>
<proteinExistence type="inferred from homology"/>
<feature type="domain" description="Helicase C-terminal" evidence="11">
    <location>
        <begin position="458"/>
        <end position="602"/>
    </location>
</feature>
<keyword evidence="8" id="KW-0175">Coiled coil</keyword>
<feature type="compositionally biased region" description="Basic and acidic residues" evidence="9">
    <location>
        <begin position="1"/>
        <end position="11"/>
    </location>
</feature>
<evidence type="ECO:0000256" key="2">
    <source>
        <dbReference type="ARBA" id="ARBA00022741"/>
    </source>
</evidence>
<dbReference type="SMART" id="SM00487">
    <property type="entry name" value="DEXDc"/>
    <property type="match status" value="1"/>
</dbReference>
<evidence type="ECO:0000259" key="10">
    <source>
        <dbReference type="PROSITE" id="PS51192"/>
    </source>
</evidence>
<dbReference type="PROSITE" id="PS00039">
    <property type="entry name" value="DEAD_ATP_HELICASE"/>
    <property type="match status" value="1"/>
</dbReference>
<reference evidence="13 14" key="1">
    <citation type="submission" date="2018-04" db="EMBL/GenBank/DDBJ databases">
        <authorList>
            <person name="Zhang X."/>
            <person name="Yuan J."/>
            <person name="Li F."/>
            <person name="Xiang J."/>
        </authorList>
    </citation>
    <scope>NUCLEOTIDE SEQUENCE [LARGE SCALE GENOMIC DNA]</scope>
    <source>
        <tissue evidence="13">Muscle</tissue>
    </source>
</reference>
<keyword evidence="3 7" id="KW-0378">Hydrolase</keyword>
<evidence type="ECO:0000256" key="4">
    <source>
        <dbReference type="ARBA" id="ARBA00022806"/>
    </source>
</evidence>
<name>A0A423TT97_PENVA</name>
<dbReference type="PANTHER" id="PTHR47959:SF1">
    <property type="entry name" value="ATP-DEPENDENT RNA HELICASE DBPA"/>
    <property type="match status" value="1"/>
</dbReference>
<feature type="short sequence motif" description="Q motif" evidence="6">
    <location>
        <begin position="223"/>
        <end position="251"/>
    </location>
</feature>
<dbReference type="Gene3D" id="3.40.50.300">
    <property type="entry name" value="P-loop containing nucleotide triphosphate hydrolases"/>
    <property type="match status" value="2"/>
</dbReference>
<dbReference type="SMART" id="SM00490">
    <property type="entry name" value="HELICc"/>
    <property type="match status" value="1"/>
</dbReference>
<feature type="compositionally biased region" description="Basic residues" evidence="9">
    <location>
        <begin position="784"/>
        <end position="793"/>
    </location>
</feature>
<dbReference type="PROSITE" id="PS51192">
    <property type="entry name" value="HELICASE_ATP_BIND_1"/>
    <property type="match status" value="1"/>
</dbReference>
<keyword evidence="2 7" id="KW-0547">Nucleotide-binding</keyword>
<evidence type="ECO:0000256" key="7">
    <source>
        <dbReference type="RuleBase" id="RU000492"/>
    </source>
</evidence>
<feature type="compositionally biased region" description="Basic and acidic residues" evidence="9">
    <location>
        <begin position="137"/>
        <end position="153"/>
    </location>
</feature>
<dbReference type="GO" id="GO:0003724">
    <property type="term" value="F:RNA helicase activity"/>
    <property type="evidence" value="ECO:0007669"/>
    <property type="project" value="UniProtKB-EC"/>
</dbReference>
<evidence type="ECO:0000256" key="3">
    <source>
        <dbReference type="ARBA" id="ARBA00022801"/>
    </source>
</evidence>
<evidence type="ECO:0000256" key="8">
    <source>
        <dbReference type="SAM" id="Coils"/>
    </source>
</evidence>
<evidence type="ECO:0000259" key="12">
    <source>
        <dbReference type="PROSITE" id="PS51195"/>
    </source>
</evidence>
<evidence type="ECO:0000256" key="9">
    <source>
        <dbReference type="SAM" id="MobiDB-lite"/>
    </source>
</evidence>
<dbReference type="GO" id="GO:0005829">
    <property type="term" value="C:cytosol"/>
    <property type="evidence" value="ECO:0007669"/>
    <property type="project" value="TreeGrafter"/>
</dbReference>
<comment type="caution">
    <text evidence="13">The sequence shown here is derived from an EMBL/GenBank/DDBJ whole genome shotgun (WGS) entry which is preliminary data.</text>
</comment>
<dbReference type="PANTHER" id="PTHR47959">
    <property type="entry name" value="ATP-DEPENDENT RNA HELICASE RHLE-RELATED"/>
    <property type="match status" value="1"/>
</dbReference>
<dbReference type="Pfam" id="PF00271">
    <property type="entry name" value="Helicase_C"/>
    <property type="match status" value="1"/>
</dbReference>
<feature type="region of interest" description="Disordered" evidence="9">
    <location>
        <begin position="1"/>
        <end position="42"/>
    </location>
</feature>
<dbReference type="AlphaFoldDB" id="A0A423TT97"/>
<keyword evidence="14" id="KW-1185">Reference proteome</keyword>
<feature type="region of interest" description="Disordered" evidence="9">
    <location>
        <begin position="649"/>
        <end position="793"/>
    </location>
</feature>
<feature type="coiled-coil region" evidence="8">
    <location>
        <begin position="621"/>
        <end position="648"/>
    </location>
</feature>
<dbReference type="GO" id="GO:0005524">
    <property type="term" value="F:ATP binding"/>
    <property type="evidence" value="ECO:0007669"/>
    <property type="project" value="UniProtKB-KW"/>
</dbReference>
<dbReference type="EC" id="3.6.4.13" evidence="1"/>